<protein>
    <submittedName>
        <fullName evidence="1">Uncharacterized protein</fullName>
    </submittedName>
</protein>
<organism evidence="1 2">
    <name type="scientific">Streblomastix strix</name>
    <dbReference type="NCBI Taxonomy" id="222440"/>
    <lineage>
        <taxon>Eukaryota</taxon>
        <taxon>Metamonada</taxon>
        <taxon>Preaxostyla</taxon>
        <taxon>Oxymonadida</taxon>
        <taxon>Streblomastigidae</taxon>
        <taxon>Streblomastix</taxon>
    </lineage>
</organism>
<evidence type="ECO:0000313" key="1">
    <source>
        <dbReference type="EMBL" id="KAA6383287.1"/>
    </source>
</evidence>
<comment type="caution">
    <text evidence="1">The sequence shown here is derived from an EMBL/GenBank/DDBJ whole genome shotgun (WGS) entry which is preliminary data.</text>
</comment>
<name>A0A5J4VKW7_9EUKA</name>
<dbReference type="EMBL" id="SNRW01006331">
    <property type="protein sequence ID" value="KAA6383287.1"/>
    <property type="molecule type" value="Genomic_DNA"/>
</dbReference>
<reference evidence="1 2" key="1">
    <citation type="submission" date="2019-03" db="EMBL/GenBank/DDBJ databases">
        <title>Single cell metagenomics reveals metabolic interactions within the superorganism composed of flagellate Streblomastix strix and complex community of Bacteroidetes bacteria on its surface.</title>
        <authorList>
            <person name="Treitli S.C."/>
            <person name="Kolisko M."/>
            <person name="Husnik F."/>
            <person name="Keeling P."/>
            <person name="Hampl V."/>
        </authorList>
    </citation>
    <scope>NUCLEOTIDE SEQUENCE [LARGE SCALE GENOMIC DNA]</scope>
    <source>
        <strain evidence="1">ST1C</strain>
    </source>
</reference>
<evidence type="ECO:0000313" key="2">
    <source>
        <dbReference type="Proteomes" id="UP000324800"/>
    </source>
</evidence>
<gene>
    <name evidence="1" type="ORF">EZS28_021189</name>
</gene>
<dbReference type="AlphaFoldDB" id="A0A5J4VKW7"/>
<feature type="non-terminal residue" evidence="1">
    <location>
        <position position="1"/>
    </location>
</feature>
<proteinExistence type="predicted"/>
<sequence length="53" mass="5957">KTAKAVCGDAADIDLWGSSGAVWAYRWVDYSYERAELELRSSEPLIQSILFCD</sequence>
<dbReference type="Proteomes" id="UP000324800">
    <property type="component" value="Unassembled WGS sequence"/>
</dbReference>
<accession>A0A5J4VKW7</accession>